<sequence>MGATRTPYMFSRSSLQRCSRRILRRVAKWSRQQHRYAADSEMDHYLCLLPDMADLFFSMLNAFLFSMLSAFGFSILAAFLLSILRVHFLSTLLGFGFFTLGTRRFSFRISRVRPRRDAKSTFLANFDANGTSSDDAVDFHLMGGRTAALSCSPLFFLFVGLLAGLTDRVSFFGLDGNDGGKIFFLIGDLFCFVGRLQ</sequence>
<dbReference type="RefSeq" id="XP_024581977.1">
    <property type="nucleotide sequence ID" value="XM_024716372.2"/>
</dbReference>
<evidence type="ECO:0008006" key="4">
    <source>
        <dbReference type="Google" id="ProtNLM"/>
    </source>
</evidence>
<proteinExistence type="predicted"/>
<dbReference type="Proteomes" id="UP000054928">
    <property type="component" value="Unassembled WGS sequence"/>
</dbReference>
<keyword evidence="3" id="KW-1185">Reference proteome</keyword>
<dbReference type="GeneID" id="36409871"/>
<evidence type="ECO:0000313" key="3">
    <source>
        <dbReference type="Proteomes" id="UP000054928"/>
    </source>
</evidence>
<dbReference type="EMBL" id="CCYD01001640">
    <property type="protein sequence ID" value="CEG45608.1"/>
    <property type="molecule type" value="Genomic_DNA"/>
</dbReference>
<evidence type="ECO:0000313" key="2">
    <source>
        <dbReference type="EMBL" id="CEG45608.1"/>
    </source>
</evidence>
<keyword evidence="1" id="KW-1133">Transmembrane helix</keyword>
<keyword evidence="1" id="KW-0472">Membrane</keyword>
<protein>
    <recommendedName>
        <fullName evidence="4">Transmembrane protein</fullName>
    </recommendedName>
</protein>
<dbReference type="AlphaFoldDB" id="A0A0P1AWR1"/>
<feature type="transmembrane region" description="Helical" evidence="1">
    <location>
        <begin position="62"/>
        <end position="81"/>
    </location>
</feature>
<feature type="transmembrane region" description="Helical" evidence="1">
    <location>
        <begin position="87"/>
        <end position="106"/>
    </location>
</feature>
<evidence type="ECO:0000256" key="1">
    <source>
        <dbReference type="SAM" id="Phobius"/>
    </source>
</evidence>
<reference evidence="3" key="1">
    <citation type="submission" date="2014-09" db="EMBL/GenBank/DDBJ databases">
        <authorList>
            <person name="Sharma Rahul"/>
            <person name="Thines Marco"/>
        </authorList>
    </citation>
    <scope>NUCLEOTIDE SEQUENCE [LARGE SCALE GENOMIC DNA]</scope>
</reference>
<feature type="transmembrane region" description="Helical" evidence="1">
    <location>
        <begin position="147"/>
        <end position="165"/>
    </location>
</feature>
<name>A0A0P1AWR1_PLAHL</name>
<keyword evidence="1" id="KW-0812">Transmembrane</keyword>
<accession>A0A0P1AWR1</accession>
<organism evidence="2 3">
    <name type="scientific">Plasmopara halstedii</name>
    <name type="common">Downy mildew of sunflower</name>
    <dbReference type="NCBI Taxonomy" id="4781"/>
    <lineage>
        <taxon>Eukaryota</taxon>
        <taxon>Sar</taxon>
        <taxon>Stramenopiles</taxon>
        <taxon>Oomycota</taxon>
        <taxon>Peronosporomycetes</taxon>
        <taxon>Peronosporales</taxon>
        <taxon>Peronosporaceae</taxon>
        <taxon>Plasmopara</taxon>
    </lineage>
</organism>